<gene>
    <name evidence="5" type="primary">nuoH</name>
    <name evidence="7" type="ORF">SHALO_0502</name>
</gene>
<dbReference type="EMBL" id="CP017111">
    <property type="protein sequence ID" value="AOO64292.1"/>
    <property type="molecule type" value="Genomic_DNA"/>
</dbReference>
<evidence type="ECO:0000256" key="1">
    <source>
        <dbReference type="ARBA" id="ARBA00004141"/>
    </source>
</evidence>
<dbReference type="PATRIC" id="fig|1193502.14.peg.512"/>
<dbReference type="InterPro" id="IPR001694">
    <property type="entry name" value="NADH_UbQ_OxRdtase_su1/FPO"/>
</dbReference>
<comment type="subunit">
    <text evidence="5">NDH-1 is composed of 14 different subunits. Subunits NuoA, H, J, K, L, M, N constitute the membrane sector of the complex.</text>
</comment>
<keyword evidence="8" id="KW-1185">Reference proteome</keyword>
<sequence length="427" mass="46805">MSTLSAFVVILNVVLALLFSLGLAPILVWVERRVAGLIQDRLGPNRCHINGIRLGGLVQSLADMLKLAFKEDFQPKAIQESFFFSLAPVIVFVSAFLSFMVMPFADDLIINGERFTMQGLPTDLGILWFLALAGLSVYGIMLGGWASRSKYSLLGAMRAGAQVISYEAAMGLSVVSLLITYGSIHLGDIVAYQGELFLGFIPAWGIVVQPLAALIFIVTAFAEANRTPFDLAEGESEIVGGYHTEYSAMRFGLFFVGEYVAMSASSALIVTLFLGGYHLPYLNTQTLQTTMPYALGFIILALPLGSFYAMRWIKKHNRWYKADDVRNTESAVLQKGLIGLNVLVIAGLGALLYLGLTPTSTNVATAVIQVSTFAVKLLFMNFVFVWVRWTLPRFRYDQLQTLGWKVLMPLAIANIVISAIIIVVKGL</sequence>
<dbReference type="EC" id="7.1.1.-" evidence="5"/>
<dbReference type="PROSITE" id="PS00668">
    <property type="entry name" value="COMPLEX1_ND1_2"/>
    <property type="match status" value="1"/>
</dbReference>
<protein>
    <recommendedName>
        <fullName evidence="5">NADH-quinone oxidoreductase subunit H</fullName>
        <ecNumber evidence="5">7.1.1.-</ecNumber>
    </recommendedName>
    <alternativeName>
        <fullName evidence="5">NADH dehydrogenase I subunit H</fullName>
    </alternativeName>
    <alternativeName>
        <fullName evidence="5">NDH-1 subunit H</fullName>
    </alternativeName>
</protein>
<dbReference type="GO" id="GO:0003954">
    <property type="term" value="F:NADH dehydrogenase activity"/>
    <property type="evidence" value="ECO:0007669"/>
    <property type="project" value="TreeGrafter"/>
</dbReference>
<evidence type="ECO:0000313" key="8">
    <source>
        <dbReference type="Proteomes" id="UP000094609"/>
    </source>
</evidence>
<keyword evidence="5 6" id="KW-0520">NAD</keyword>
<keyword evidence="5" id="KW-1003">Cell membrane</keyword>
<dbReference type="HAMAP" id="MF_01350">
    <property type="entry name" value="NDH1_NuoH"/>
    <property type="match status" value="1"/>
</dbReference>
<dbReference type="GO" id="GO:0005886">
    <property type="term" value="C:plasma membrane"/>
    <property type="evidence" value="ECO:0007669"/>
    <property type="project" value="UniProtKB-SubCell"/>
</dbReference>
<feature type="transmembrane region" description="Helical" evidence="5">
    <location>
        <begin position="82"/>
        <end position="105"/>
    </location>
</feature>
<feature type="transmembrane region" description="Helical" evidence="5">
    <location>
        <begin position="166"/>
        <end position="184"/>
    </location>
</feature>
<comment type="subcellular location">
    <subcellularLocation>
        <location evidence="5 6">Cell membrane</location>
        <topology evidence="5 6">Multi-pass membrane protein</topology>
    </subcellularLocation>
    <subcellularLocation>
        <location evidence="1">Membrane</location>
        <topology evidence="1">Multi-pass membrane protein</topology>
    </subcellularLocation>
</comment>
<dbReference type="Pfam" id="PF00146">
    <property type="entry name" value="NADHdh"/>
    <property type="match status" value="2"/>
</dbReference>
<dbReference type="PROSITE" id="PS00667">
    <property type="entry name" value="COMPLEX1_ND1_1"/>
    <property type="match status" value="1"/>
</dbReference>
<dbReference type="PANTHER" id="PTHR11432:SF3">
    <property type="entry name" value="NADH-UBIQUINONE OXIDOREDUCTASE CHAIN 1"/>
    <property type="match status" value="1"/>
</dbReference>
<comment type="similarity">
    <text evidence="5 6">Belongs to the complex I subunit 1 family.</text>
</comment>
<feature type="transmembrane region" description="Helical" evidence="5">
    <location>
        <begin position="259"/>
        <end position="279"/>
    </location>
</feature>
<feature type="transmembrane region" description="Helical" evidence="5">
    <location>
        <begin position="366"/>
        <end position="386"/>
    </location>
</feature>
<feature type="transmembrane region" description="Helical" evidence="5">
    <location>
        <begin position="331"/>
        <end position="354"/>
    </location>
</feature>
<dbReference type="RefSeq" id="WP_069477236.1">
    <property type="nucleotide sequence ID" value="NZ_CP017111.1"/>
</dbReference>
<keyword evidence="5" id="KW-0874">Quinone</keyword>
<evidence type="ECO:0000256" key="3">
    <source>
        <dbReference type="ARBA" id="ARBA00022989"/>
    </source>
</evidence>
<keyword evidence="3 5" id="KW-1133">Transmembrane helix</keyword>
<proteinExistence type="inferred from homology"/>
<dbReference type="PANTHER" id="PTHR11432">
    <property type="entry name" value="NADH DEHYDROGENASE SUBUNIT 1"/>
    <property type="match status" value="1"/>
</dbReference>
<dbReference type="GO" id="GO:0048038">
    <property type="term" value="F:quinone binding"/>
    <property type="evidence" value="ECO:0007669"/>
    <property type="project" value="UniProtKB-KW"/>
</dbReference>
<dbReference type="GO" id="GO:0016655">
    <property type="term" value="F:oxidoreductase activity, acting on NAD(P)H, quinone or similar compound as acceptor"/>
    <property type="evidence" value="ECO:0007669"/>
    <property type="project" value="UniProtKB-UniRule"/>
</dbReference>
<dbReference type="KEGG" id="shal:SHALO_0502"/>
<keyword evidence="4 5" id="KW-0472">Membrane</keyword>
<evidence type="ECO:0000256" key="2">
    <source>
        <dbReference type="ARBA" id="ARBA00022692"/>
    </source>
</evidence>
<feature type="transmembrane region" description="Helical" evidence="5">
    <location>
        <begin position="196"/>
        <end position="222"/>
    </location>
</feature>
<name>A0A1D7TGZ6_9BACT</name>
<reference evidence="8" key="1">
    <citation type="submission" date="2016-08" db="EMBL/GenBank/DDBJ databases">
        <title>Complete genome sequence of the organohalide-respiring Epsilonproteobacterium Sulfurospirillum halorespirans.</title>
        <authorList>
            <person name="Goris T."/>
            <person name="Zimmermann J."/>
            <person name="Schenz B."/>
            <person name="Lemos M."/>
            <person name="Hackermueller J."/>
            <person name="Diekert G."/>
        </authorList>
    </citation>
    <scope>NUCLEOTIDE SEQUENCE [LARGE SCALE GENOMIC DNA]</scope>
    <source>
        <strain>DSM 13726</strain>
        <strain evidence="8">PCE-M2</strain>
    </source>
</reference>
<accession>A0A1D7TGZ6</accession>
<comment type="function">
    <text evidence="5">NDH-1 shuttles electrons from NADH, via FMN and iron-sulfur (Fe-S) centers, to quinones in the respiratory chain. The immediate electron acceptor for the enzyme in this species is believed to be ubiquinone. Couples the redox reaction to proton translocation (for every two electrons transferred, four hydrogen ions are translocated across the cytoplasmic membrane), and thus conserves the redox energy in a proton gradient. This subunit may bind ubiquinone.</text>
</comment>
<feature type="transmembrane region" description="Helical" evidence="5">
    <location>
        <begin position="6"/>
        <end position="30"/>
    </location>
</feature>
<evidence type="ECO:0000256" key="5">
    <source>
        <dbReference type="HAMAP-Rule" id="MF_01350"/>
    </source>
</evidence>
<keyword evidence="5" id="KW-1278">Translocase</keyword>
<feature type="transmembrane region" description="Helical" evidence="5">
    <location>
        <begin position="291"/>
        <end position="310"/>
    </location>
</feature>
<keyword evidence="5 7" id="KW-0830">Ubiquinone</keyword>
<evidence type="ECO:0000313" key="7">
    <source>
        <dbReference type="EMBL" id="AOO64292.1"/>
    </source>
</evidence>
<feature type="transmembrane region" description="Helical" evidence="5">
    <location>
        <begin position="406"/>
        <end position="424"/>
    </location>
</feature>
<dbReference type="InterPro" id="IPR018086">
    <property type="entry name" value="NADH_UbQ_OxRdtase_su1_CS"/>
</dbReference>
<comment type="catalytic activity">
    <reaction evidence="5">
        <text>a quinone + NADH + 5 H(+)(in) = a quinol + NAD(+) + 4 H(+)(out)</text>
        <dbReference type="Rhea" id="RHEA:57888"/>
        <dbReference type="ChEBI" id="CHEBI:15378"/>
        <dbReference type="ChEBI" id="CHEBI:24646"/>
        <dbReference type="ChEBI" id="CHEBI:57540"/>
        <dbReference type="ChEBI" id="CHEBI:57945"/>
        <dbReference type="ChEBI" id="CHEBI:132124"/>
    </reaction>
</comment>
<dbReference type="AlphaFoldDB" id="A0A1D7TGZ6"/>
<evidence type="ECO:0000256" key="6">
    <source>
        <dbReference type="RuleBase" id="RU000471"/>
    </source>
</evidence>
<dbReference type="GO" id="GO:0009060">
    <property type="term" value="P:aerobic respiration"/>
    <property type="evidence" value="ECO:0007669"/>
    <property type="project" value="TreeGrafter"/>
</dbReference>
<feature type="transmembrane region" description="Helical" evidence="5">
    <location>
        <begin position="125"/>
        <end position="145"/>
    </location>
</feature>
<keyword evidence="7" id="KW-0560">Oxidoreductase</keyword>
<keyword evidence="2 5" id="KW-0812">Transmembrane</keyword>
<evidence type="ECO:0000256" key="4">
    <source>
        <dbReference type="ARBA" id="ARBA00023136"/>
    </source>
</evidence>
<organism evidence="7 8">
    <name type="scientific">Sulfurospirillum halorespirans DSM 13726</name>
    <dbReference type="NCBI Taxonomy" id="1193502"/>
    <lineage>
        <taxon>Bacteria</taxon>
        <taxon>Pseudomonadati</taxon>
        <taxon>Campylobacterota</taxon>
        <taxon>Epsilonproteobacteria</taxon>
        <taxon>Campylobacterales</taxon>
        <taxon>Sulfurospirillaceae</taxon>
        <taxon>Sulfurospirillum</taxon>
    </lineage>
</organism>
<dbReference type="STRING" id="1193502.SHALO_0502"/>
<comment type="caution">
    <text evidence="5">Lacks conserved residue(s) required for the propagation of feature annotation.</text>
</comment>
<dbReference type="Proteomes" id="UP000094609">
    <property type="component" value="Chromosome"/>
</dbReference>